<dbReference type="NCBIfam" id="TIGR03511">
    <property type="entry name" value="GldH_lipo"/>
    <property type="match status" value="1"/>
</dbReference>
<dbReference type="Pfam" id="PF14109">
    <property type="entry name" value="GldH_lipo"/>
    <property type="match status" value="1"/>
</dbReference>
<evidence type="ECO:0000313" key="2">
    <source>
        <dbReference type="EMBL" id="CAL2107940.1"/>
    </source>
</evidence>
<feature type="chain" id="PRO_5046766715" evidence="1">
    <location>
        <begin position="23"/>
        <end position="167"/>
    </location>
</feature>
<dbReference type="RefSeq" id="WP_348739526.1">
    <property type="nucleotide sequence ID" value="NZ_CAXJRC010000042.1"/>
</dbReference>
<accession>A0ABP1FC55</accession>
<keyword evidence="2" id="KW-0449">Lipoprotein</keyword>
<evidence type="ECO:0000256" key="1">
    <source>
        <dbReference type="SAM" id="SignalP"/>
    </source>
</evidence>
<keyword evidence="3" id="KW-1185">Reference proteome</keyword>
<dbReference type="PROSITE" id="PS51257">
    <property type="entry name" value="PROKAR_LIPOPROTEIN"/>
    <property type="match status" value="1"/>
</dbReference>
<evidence type="ECO:0000313" key="3">
    <source>
        <dbReference type="Proteomes" id="UP001497602"/>
    </source>
</evidence>
<sequence length="167" mass="19416">MLKTKSKSNIFLLAIIATFFIASCDKNRVFDEYIPIPQQTWNKRNTIQFAFSINDTLKKHNLFLNIRNNKDYGYSNLFVITEMNFPDGNNVIDTLEYDMADAKGKFLGSGVFDVKENKLFYKENITFPNKGNYTFKVRQSMRKNGEIKGIEELEGLTHVGFRIEKTE</sequence>
<dbReference type="InterPro" id="IPR020018">
    <property type="entry name" value="Motility-assoc_lipoprot_GldH"/>
</dbReference>
<protein>
    <submittedName>
        <fullName evidence="2">Gliding motility lipoprotein GldH homolog</fullName>
    </submittedName>
</protein>
<feature type="signal peptide" evidence="1">
    <location>
        <begin position="1"/>
        <end position="22"/>
    </location>
</feature>
<comment type="caution">
    <text evidence="2">The sequence shown here is derived from an EMBL/GenBank/DDBJ whole genome shotgun (WGS) entry which is preliminary data.</text>
</comment>
<gene>
    <name evidence="2" type="primary">gldH</name>
    <name evidence="2" type="ORF">T190115A13A_50182</name>
</gene>
<proteinExistence type="predicted"/>
<reference evidence="2 3" key="1">
    <citation type="submission" date="2024-05" db="EMBL/GenBank/DDBJ databases">
        <authorList>
            <person name="Duchaud E."/>
        </authorList>
    </citation>
    <scope>NUCLEOTIDE SEQUENCE [LARGE SCALE GENOMIC DNA]</scope>
    <source>
        <strain evidence="2">Ena-SAMPLE-TAB-13-05-2024-13:56:06:370-140305</strain>
    </source>
</reference>
<name>A0ABP1FC55_9FLAO</name>
<keyword evidence="1" id="KW-0732">Signal</keyword>
<dbReference type="EMBL" id="CAXJRC010000042">
    <property type="protein sequence ID" value="CAL2107940.1"/>
    <property type="molecule type" value="Genomic_DNA"/>
</dbReference>
<organism evidence="2 3">
    <name type="scientific">Tenacibaculum vairaonense</name>
    <dbReference type="NCBI Taxonomy" id="3137860"/>
    <lineage>
        <taxon>Bacteria</taxon>
        <taxon>Pseudomonadati</taxon>
        <taxon>Bacteroidota</taxon>
        <taxon>Flavobacteriia</taxon>
        <taxon>Flavobacteriales</taxon>
        <taxon>Flavobacteriaceae</taxon>
        <taxon>Tenacibaculum</taxon>
    </lineage>
</organism>
<dbReference type="Proteomes" id="UP001497602">
    <property type="component" value="Unassembled WGS sequence"/>
</dbReference>